<comment type="caution">
    <text evidence="1">The sequence shown here is derived from an EMBL/GenBank/DDBJ whole genome shotgun (WGS) entry which is preliminary data.</text>
</comment>
<organism evidence="1 2">
    <name type="scientific">Lindgomyces ingoldianus</name>
    <dbReference type="NCBI Taxonomy" id="673940"/>
    <lineage>
        <taxon>Eukaryota</taxon>
        <taxon>Fungi</taxon>
        <taxon>Dikarya</taxon>
        <taxon>Ascomycota</taxon>
        <taxon>Pezizomycotina</taxon>
        <taxon>Dothideomycetes</taxon>
        <taxon>Pleosporomycetidae</taxon>
        <taxon>Pleosporales</taxon>
        <taxon>Lindgomycetaceae</taxon>
        <taxon>Lindgomyces</taxon>
    </lineage>
</organism>
<gene>
    <name evidence="1" type="ORF">BDR25DRAFT_353923</name>
</gene>
<name>A0ACB6R195_9PLEO</name>
<accession>A0ACB6R195</accession>
<protein>
    <submittedName>
        <fullName evidence="1">Uncharacterized protein</fullName>
    </submittedName>
</protein>
<dbReference type="EMBL" id="MU003503">
    <property type="protein sequence ID" value="KAF2472221.1"/>
    <property type="molecule type" value="Genomic_DNA"/>
</dbReference>
<evidence type="ECO:0000313" key="2">
    <source>
        <dbReference type="Proteomes" id="UP000799755"/>
    </source>
</evidence>
<evidence type="ECO:0000313" key="1">
    <source>
        <dbReference type="EMBL" id="KAF2472221.1"/>
    </source>
</evidence>
<reference evidence="1" key="1">
    <citation type="journal article" date="2020" name="Stud. Mycol.">
        <title>101 Dothideomycetes genomes: a test case for predicting lifestyles and emergence of pathogens.</title>
        <authorList>
            <person name="Haridas S."/>
            <person name="Albert R."/>
            <person name="Binder M."/>
            <person name="Bloem J."/>
            <person name="Labutti K."/>
            <person name="Salamov A."/>
            <person name="Andreopoulos B."/>
            <person name="Baker S."/>
            <person name="Barry K."/>
            <person name="Bills G."/>
            <person name="Bluhm B."/>
            <person name="Cannon C."/>
            <person name="Castanera R."/>
            <person name="Culley D."/>
            <person name="Daum C."/>
            <person name="Ezra D."/>
            <person name="Gonzalez J."/>
            <person name="Henrissat B."/>
            <person name="Kuo A."/>
            <person name="Liang C."/>
            <person name="Lipzen A."/>
            <person name="Lutzoni F."/>
            <person name="Magnuson J."/>
            <person name="Mondo S."/>
            <person name="Nolan M."/>
            <person name="Ohm R."/>
            <person name="Pangilinan J."/>
            <person name="Park H.-J."/>
            <person name="Ramirez L."/>
            <person name="Alfaro M."/>
            <person name="Sun H."/>
            <person name="Tritt A."/>
            <person name="Yoshinaga Y."/>
            <person name="Zwiers L.-H."/>
            <person name="Turgeon B."/>
            <person name="Goodwin S."/>
            <person name="Spatafora J."/>
            <person name="Crous P."/>
            <person name="Grigoriev I."/>
        </authorList>
    </citation>
    <scope>NUCLEOTIDE SEQUENCE</scope>
    <source>
        <strain evidence="1">ATCC 200398</strain>
    </source>
</reference>
<keyword evidence="2" id="KW-1185">Reference proteome</keyword>
<proteinExistence type="predicted"/>
<sequence>MFWLAGQAGLLTPLNKLALVRRTAAAADPPNITKIVTFITEGLRLLSPNDCQAAAAICMKKLTKRGPYRPRFDISEDMLTTAVQQGLVTRSINNPYSAKITANTKAKEGVEYYENTSIRAIEEQDTQTTVIESELDDISNDGEVDIETESYSSKPVQSTGFFIRIITHVTGRARVNAKQSNSGGEDTRLLHAKTNSRSGENVMTTSVYVQSGSGWYCAENPVGGFFGAQSDSQRLCLNAANAGCAQRVVDLVVETSASSAAELPWTEMPCAFALSSIKKIGQETGSTLGTRLEYKYMNKE</sequence>
<dbReference type="Proteomes" id="UP000799755">
    <property type="component" value="Unassembled WGS sequence"/>
</dbReference>